<dbReference type="EMBL" id="CAJZAH010000006">
    <property type="protein sequence ID" value="CAG9181886.1"/>
    <property type="molecule type" value="Genomic_DNA"/>
</dbReference>
<comment type="caution">
    <text evidence="2">The sequence shown here is derived from an EMBL/GenBank/DDBJ whole genome shotgun (WGS) entry which is preliminary data.</text>
</comment>
<evidence type="ECO:0008006" key="4">
    <source>
        <dbReference type="Google" id="ProtNLM"/>
    </source>
</evidence>
<evidence type="ECO:0000313" key="2">
    <source>
        <dbReference type="EMBL" id="CAG9181886.1"/>
    </source>
</evidence>
<evidence type="ECO:0000256" key="1">
    <source>
        <dbReference type="SAM" id="MobiDB-lite"/>
    </source>
</evidence>
<protein>
    <recommendedName>
        <fullName evidence="4">Major surface protein 3</fullName>
    </recommendedName>
</protein>
<sequence length="120" mass="12841">MVPTSPHARPPPARAVQAAAIAQTFQHFDEATTMTPDPTKPDADNRPDVEHLSDALDHINSAVQQDSIAVGAARGLVYSVIETLGTLVGDPDLPEHARSGYEGLLETAREIRARLDSGKH</sequence>
<accession>A0ABM8XNR2</accession>
<dbReference type="Proteomes" id="UP000721236">
    <property type="component" value="Unassembled WGS sequence"/>
</dbReference>
<feature type="compositionally biased region" description="Basic and acidic residues" evidence="1">
    <location>
        <begin position="39"/>
        <end position="49"/>
    </location>
</feature>
<evidence type="ECO:0000313" key="3">
    <source>
        <dbReference type="Proteomes" id="UP000721236"/>
    </source>
</evidence>
<keyword evidence="3" id="KW-1185">Reference proteome</keyword>
<feature type="region of interest" description="Disordered" evidence="1">
    <location>
        <begin position="30"/>
        <end position="49"/>
    </location>
</feature>
<reference evidence="2 3" key="1">
    <citation type="submission" date="2021-08" db="EMBL/GenBank/DDBJ databases">
        <authorList>
            <person name="Peeters C."/>
        </authorList>
    </citation>
    <scope>NUCLEOTIDE SEQUENCE [LARGE SCALE GENOMIC DNA]</scope>
    <source>
        <strain evidence="2 3">LMG 21510</strain>
    </source>
</reference>
<proteinExistence type="predicted"/>
<organism evidence="2 3">
    <name type="scientific">Cupriavidus respiraculi</name>
    <dbReference type="NCBI Taxonomy" id="195930"/>
    <lineage>
        <taxon>Bacteria</taxon>
        <taxon>Pseudomonadati</taxon>
        <taxon>Pseudomonadota</taxon>
        <taxon>Betaproteobacteria</taxon>
        <taxon>Burkholderiales</taxon>
        <taxon>Burkholderiaceae</taxon>
        <taxon>Cupriavidus</taxon>
    </lineage>
</organism>
<name>A0ABM8XNR2_9BURK</name>
<gene>
    <name evidence="2" type="ORF">LMG21510_04425</name>
</gene>